<dbReference type="HOGENOM" id="CLU_2974877_0_0_3"/>
<evidence type="ECO:0000313" key="2">
    <source>
        <dbReference type="Proteomes" id="UP000001511"/>
    </source>
</evidence>
<dbReference type="KEGG" id="naz:Aazo_1192"/>
<dbReference type="RefSeq" id="WP_013190530.1">
    <property type="nucleotide sequence ID" value="NC_014248.1"/>
</dbReference>
<sequence length="58" mass="6538">MKWALKINCRYDKARGEPGQCWGATAVEGFPGIKHVVWFRPCRRFAFPQGATGEPEGQ</sequence>
<dbReference type="STRING" id="551115.Aazo_1192"/>
<evidence type="ECO:0000313" key="1">
    <source>
        <dbReference type="EMBL" id="ADI63512.1"/>
    </source>
</evidence>
<dbReference type="EMBL" id="CP002059">
    <property type="protein sequence ID" value="ADI63512.1"/>
    <property type="molecule type" value="Genomic_DNA"/>
</dbReference>
<organism evidence="1 2">
    <name type="scientific">Nostoc azollae (strain 0708)</name>
    <name type="common">Anabaena azollae (strain 0708)</name>
    <dbReference type="NCBI Taxonomy" id="551115"/>
    <lineage>
        <taxon>Bacteria</taxon>
        <taxon>Bacillati</taxon>
        <taxon>Cyanobacteriota</taxon>
        <taxon>Cyanophyceae</taxon>
        <taxon>Nostocales</taxon>
        <taxon>Nostocaceae</taxon>
        <taxon>Trichormus</taxon>
    </lineage>
</organism>
<protein>
    <submittedName>
        <fullName evidence="1">Uncharacterized protein</fullName>
    </submittedName>
</protein>
<dbReference type="Proteomes" id="UP000001511">
    <property type="component" value="Chromosome"/>
</dbReference>
<keyword evidence="2" id="KW-1185">Reference proteome</keyword>
<dbReference type="AlphaFoldDB" id="D7E389"/>
<accession>D7E389</accession>
<name>D7E389_NOSA0</name>
<proteinExistence type="predicted"/>
<reference evidence="1 2" key="1">
    <citation type="journal article" date="2010" name="PLoS ONE">
        <title>Genome erosion in a nitrogen-fixing vertically transmitted endosymbiotic multicellular cyanobacterium.</title>
        <authorList>
            <person name="Ran L."/>
            <person name="Larsson J."/>
            <person name="Vigil-Stenman T."/>
            <person name="Nylander J.A."/>
            <person name="Ininbergs K."/>
            <person name="Zheng W.W."/>
            <person name="Lapidus A."/>
            <person name="Lowry S."/>
            <person name="Haselkorn R."/>
            <person name="Bergman B."/>
        </authorList>
    </citation>
    <scope>NUCLEOTIDE SEQUENCE [LARGE SCALE GENOMIC DNA]</scope>
    <source>
        <strain evidence="1 2">0708</strain>
    </source>
</reference>
<gene>
    <name evidence="1" type="ordered locus">Aazo_1192</name>
</gene>